<evidence type="ECO:0000259" key="2">
    <source>
        <dbReference type="Pfam" id="PF01636"/>
    </source>
</evidence>
<sequence>MSSPLNPEHTSLIRTILKDKFDLEDFTVHKIERAKNNHVYRIDLNRPFSEAAPSSGIINHFLHHSVLKPYSSQIPVGTSKLLLRISKRDVSLENSVRIANEVAFLALARDALSHMALFSTLSNDSLPYNSIIPRVYAWEQYKDDGSDLDSVSGLTTRATPGWILEEYMAGTNLTPKDISGLDQETQTLVLRQMAQVIKSLQDYTLPETVGGYGGLGFDYVANLQPNQQESISGAARIVNTLMVIPCGGPFSTYPDLCKAMCTWQLHASDQSAHLNRWKDYRQPNGRLLRERLDAFFTSATGLNHVLAKISESGEFETENRPTLIHGDFAFPNLLFDPSTYRLTAVMDFDFAHIGSPISEWLFSFWDIPGLLPGSAEPLGRLRDWLLSGFPSEDGHGSDKANDDDGNASKKGTAHPEAKSNDPPNFQSNKWNLPRAWDAALRHVGVTHRPSTIRAAGDIADLWWFSQELCQAYYFMESFIQKKSSEQLEKMKEHSATTLDKYLVQWGF</sequence>
<dbReference type="Proteomes" id="UP000076632">
    <property type="component" value="Unassembled WGS sequence"/>
</dbReference>
<dbReference type="RefSeq" id="XP_018186776.1">
    <property type="nucleotide sequence ID" value="XM_018332991.1"/>
</dbReference>
<reference evidence="3 4" key="1">
    <citation type="journal article" date="2016" name="Fungal Biol.">
        <title>The genome of Xylona heveae provides a window into fungal endophytism.</title>
        <authorList>
            <person name="Gazis R."/>
            <person name="Kuo A."/>
            <person name="Riley R."/>
            <person name="LaButti K."/>
            <person name="Lipzen A."/>
            <person name="Lin J."/>
            <person name="Amirebrahimi M."/>
            <person name="Hesse C.N."/>
            <person name="Spatafora J.W."/>
            <person name="Henrissat B."/>
            <person name="Hainaut M."/>
            <person name="Grigoriev I.V."/>
            <person name="Hibbett D.S."/>
        </authorList>
    </citation>
    <scope>NUCLEOTIDE SEQUENCE [LARGE SCALE GENOMIC DNA]</scope>
    <source>
        <strain evidence="3 4">TC161</strain>
    </source>
</reference>
<dbReference type="EMBL" id="KV407461">
    <property type="protein sequence ID" value="KZF21221.1"/>
    <property type="molecule type" value="Genomic_DNA"/>
</dbReference>
<dbReference type="InterPro" id="IPR011009">
    <property type="entry name" value="Kinase-like_dom_sf"/>
</dbReference>
<evidence type="ECO:0000313" key="4">
    <source>
        <dbReference type="Proteomes" id="UP000076632"/>
    </source>
</evidence>
<dbReference type="PANTHER" id="PTHR21310">
    <property type="entry name" value="AMINOGLYCOSIDE PHOSPHOTRANSFERASE-RELATED-RELATED"/>
    <property type="match status" value="1"/>
</dbReference>
<dbReference type="InParanoid" id="A0A165FPA4"/>
<dbReference type="OrthoDB" id="2831558at2759"/>
<dbReference type="SUPFAM" id="SSF56112">
    <property type="entry name" value="Protein kinase-like (PK-like)"/>
    <property type="match status" value="1"/>
</dbReference>
<dbReference type="AlphaFoldDB" id="A0A165FPA4"/>
<dbReference type="STRING" id="1328760.A0A165FPA4"/>
<evidence type="ECO:0000313" key="3">
    <source>
        <dbReference type="EMBL" id="KZF21221.1"/>
    </source>
</evidence>
<dbReference type="InterPro" id="IPR002575">
    <property type="entry name" value="Aminoglycoside_PTrfase"/>
</dbReference>
<dbReference type="OMA" id="HEIANRW"/>
<feature type="compositionally biased region" description="Basic and acidic residues" evidence="1">
    <location>
        <begin position="393"/>
        <end position="402"/>
    </location>
</feature>
<feature type="region of interest" description="Disordered" evidence="1">
    <location>
        <begin position="393"/>
        <end position="428"/>
    </location>
</feature>
<gene>
    <name evidence="3" type="ORF">L228DRAFT_249007</name>
</gene>
<proteinExistence type="predicted"/>
<keyword evidence="4" id="KW-1185">Reference proteome</keyword>
<dbReference type="PANTHER" id="PTHR21310:SF15">
    <property type="entry name" value="AMINOGLYCOSIDE PHOSPHOTRANSFERASE DOMAIN-CONTAINING PROTEIN"/>
    <property type="match status" value="1"/>
</dbReference>
<feature type="domain" description="Aminoglycoside phosphotransferase" evidence="2">
    <location>
        <begin position="80"/>
        <end position="361"/>
    </location>
</feature>
<accession>A0A165FPA4</accession>
<evidence type="ECO:0000256" key="1">
    <source>
        <dbReference type="SAM" id="MobiDB-lite"/>
    </source>
</evidence>
<dbReference type="InterPro" id="IPR051678">
    <property type="entry name" value="AGP_Transferase"/>
</dbReference>
<dbReference type="GeneID" id="28898128"/>
<dbReference type="Gene3D" id="3.90.1200.10">
    <property type="match status" value="1"/>
</dbReference>
<dbReference type="Pfam" id="PF01636">
    <property type="entry name" value="APH"/>
    <property type="match status" value="1"/>
</dbReference>
<organism evidence="3 4">
    <name type="scientific">Xylona heveae (strain CBS 132557 / TC161)</name>
    <dbReference type="NCBI Taxonomy" id="1328760"/>
    <lineage>
        <taxon>Eukaryota</taxon>
        <taxon>Fungi</taxon>
        <taxon>Dikarya</taxon>
        <taxon>Ascomycota</taxon>
        <taxon>Pezizomycotina</taxon>
        <taxon>Xylonomycetes</taxon>
        <taxon>Xylonales</taxon>
        <taxon>Xylonaceae</taxon>
        <taxon>Xylona</taxon>
    </lineage>
</organism>
<name>A0A165FPA4_XYLHT</name>
<protein>
    <recommendedName>
        <fullName evidence="2">Aminoglycoside phosphotransferase domain-containing protein</fullName>
    </recommendedName>
</protein>